<dbReference type="PIRSF" id="PIRSF000097">
    <property type="entry name" value="AKR"/>
    <property type="match status" value="1"/>
</dbReference>
<dbReference type="InterPro" id="IPR023210">
    <property type="entry name" value="NADP_OxRdtase_dom"/>
</dbReference>
<dbReference type="Pfam" id="PF00248">
    <property type="entry name" value="Aldo_ket_red"/>
    <property type="match status" value="1"/>
</dbReference>
<evidence type="ECO:0000259" key="4">
    <source>
        <dbReference type="Pfam" id="PF00248"/>
    </source>
</evidence>
<evidence type="ECO:0000256" key="1">
    <source>
        <dbReference type="PIRSR" id="PIRSR000097-1"/>
    </source>
</evidence>
<feature type="site" description="Lowers pKa of active site Tyr" evidence="3">
    <location>
        <position position="81"/>
    </location>
</feature>
<dbReference type="GO" id="GO:0016491">
    <property type="term" value="F:oxidoreductase activity"/>
    <property type="evidence" value="ECO:0007669"/>
    <property type="project" value="InterPro"/>
</dbReference>
<dbReference type="InterPro" id="IPR020471">
    <property type="entry name" value="AKR"/>
</dbReference>
<dbReference type="InterPro" id="IPR036812">
    <property type="entry name" value="NAD(P)_OxRdtase_dom_sf"/>
</dbReference>
<feature type="domain" description="NADP-dependent oxidoreductase" evidence="4">
    <location>
        <begin position="18"/>
        <end position="267"/>
    </location>
</feature>
<feature type="binding site" evidence="2">
    <location>
        <position position="114"/>
    </location>
    <ligand>
        <name>substrate</name>
    </ligand>
</feature>
<dbReference type="OrthoDB" id="9772407at2"/>
<dbReference type="Gene3D" id="3.20.20.100">
    <property type="entry name" value="NADP-dependent oxidoreductase domain"/>
    <property type="match status" value="1"/>
</dbReference>
<gene>
    <name evidence="5" type="ORF">QV13_24875</name>
</gene>
<dbReference type="STRING" id="1566387.QV13_24875"/>
<dbReference type="RefSeq" id="WP_024924234.1">
    <property type="nucleotide sequence ID" value="NZ_MDEO01000036.1"/>
</dbReference>
<reference evidence="5 6" key="1">
    <citation type="submission" date="2016-08" db="EMBL/GenBank/DDBJ databases">
        <title>Whole genome sequence of Mesorhizobium sp. strain UASWS1009 isolated from industrial sewage.</title>
        <authorList>
            <person name="Crovadore J."/>
            <person name="Calmin G."/>
            <person name="Chablais R."/>
            <person name="Cochard B."/>
            <person name="Lefort F."/>
        </authorList>
    </citation>
    <scope>NUCLEOTIDE SEQUENCE [LARGE SCALE GENOMIC DNA]</scope>
    <source>
        <strain evidence="5 6">UASWS1009</strain>
    </source>
</reference>
<sequence length="280" mass="30210">MPAIRTTRLPAGIDVPVLGQGTWHMGEDKRRPADEVAALRLGLDLGLSLIDTAEMYASGGAEEVVREAIAGRRDEVFLVSKVLPSNASRQRTIAACEASLKRLGTDRIDLYLLHWRGGVPLAETVEAFETLQAAGKIGHWGVSNFDTDDMRELAGVPSGAGVQTNQVLYNLESRGIEFDLLSASQRAGIPVMAYSPIGQGGFVSDDRLAAIARRHGVSTTQVALAWVLRHEGVIAIPKAVRPEHIRANRAAADLRLTAADLAELDAVFPPPRRKTPLEMI</sequence>
<evidence type="ECO:0000256" key="3">
    <source>
        <dbReference type="PIRSR" id="PIRSR000097-3"/>
    </source>
</evidence>
<accession>A0A1C2DDG3</accession>
<keyword evidence="6" id="KW-1185">Reference proteome</keyword>
<dbReference type="PANTHER" id="PTHR43638">
    <property type="entry name" value="OXIDOREDUCTASE, ALDO/KETO REDUCTASE FAMILY PROTEIN"/>
    <property type="match status" value="1"/>
</dbReference>
<evidence type="ECO:0000313" key="5">
    <source>
        <dbReference type="EMBL" id="OCX12821.1"/>
    </source>
</evidence>
<feature type="active site" description="Proton donor" evidence="1">
    <location>
        <position position="56"/>
    </location>
</feature>
<name>A0A1C2DDG3_9HYPH</name>
<organism evidence="5 6">
    <name type="scientific">Mesorhizobium hungaricum</name>
    <dbReference type="NCBI Taxonomy" id="1566387"/>
    <lineage>
        <taxon>Bacteria</taxon>
        <taxon>Pseudomonadati</taxon>
        <taxon>Pseudomonadota</taxon>
        <taxon>Alphaproteobacteria</taxon>
        <taxon>Hyphomicrobiales</taxon>
        <taxon>Phyllobacteriaceae</taxon>
        <taxon>Mesorhizobium</taxon>
    </lineage>
</organism>
<proteinExistence type="predicted"/>
<evidence type="ECO:0000256" key="2">
    <source>
        <dbReference type="PIRSR" id="PIRSR000097-2"/>
    </source>
</evidence>
<protein>
    <submittedName>
        <fullName evidence="5">Oxidoreductase</fullName>
    </submittedName>
</protein>
<dbReference type="CDD" id="cd19138">
    <property type="entry name" value="AKR_YeaE"/>
    <property type="match status" value="1"/>
</dbReference>
<comment type="caution">
    <text evidence="5">The sequence shown here is derived from an EMBL/GenBank/DDBJ whole genome shotgun (WGS) entry which is preliminary data.</text>
</comment>
<dbReference type="PANTHER" id="PTHR43638:SF3">
    <property type="entry name" value="ALDEHYDE REDUCTASE"/>
    <property type="match status" value="1"/>
</dbReference>
<dbReference type="EMBL" id="MDEO01000036">
    <property type="protein sequence ID" value="OCX12821.1"/>
    <property type="molecule type" value="Genomic_DNA"/>
</dbReference>
<dbReference type="AlphaFoldDB" id="A0A1C2DDG3"/>
<evidence type="ECO:0000313" key="6">
    <source>
        <dbReference type="Proteomes" id="UP000094412"/>
    </source>
</evidence>
<dbReference type="Proteomes" id="UP000094412">
    <property type="component" value="Unassembled WGS sequence"/>
</dbReference>
<dbReference type="SUPFAM" id="SSF51430">
    <property type="entry name" value="NAD(P)-linked oxidoreductase"/>
    <property type="match status" value="1"/>
</dbReference>
<dbReference type="PRINTS" id="PR00069">
    <property type="entry name" value="ALDKETRDTASE"/>
</dbReference>